<organism evidence="3 4">
    <name type="scientific">Steinernema carpocapsae</name>
    <name type="common">Entomopathogenic nematode</name>
    <dbReference type="NCBI Taxonomy" id="34508"/>
    <lineage>
        <taxon>Eukaryota</taxon>
        <taxon>Metazoa</taxon>
        <taxon>Ecdysozoa</taxon>
        <taxon>Nematoda</taxon>
        <taxon>Chromadorea</taxon>
        <taxon>Rhabditida</taxon>
        <taxon>Tylenchina</taxon>
        <taxon>Panagrolaimomorpha</taxon>
        <taxon>Strongyloidoidea</taxon>
        <taxon>Steinernematidae</taxon>
        <taxon>Steinernema</taxon>
    </lineage>
</organism>
<evidence type="ECO:0000256" key="1">
    <source>
        <dbReference type="SAM" id="Phobius"/>
    </source>
</evidence>
<keyword evidence="1" id="KW-0812">Transmembrane</keyword>
<evidence type="ECO:0000313" key="3">
    <source>
        <dbReference type="EMBL" id="TKR63437.1"/>
    </source>
</evidence>
<name>A0A4U5M3V8_STECR</name>
<dbReference type="OrthoDB" id="10511464at2759"/>
<keyword evidence="2" id="KW-0732">Signal</keyword>
<gene>
    <name evidence="3" type="ORF">L596_027270</name>
</gene>
<dbReference type="EMBL" id="AZBU02000010">
    <property type="protein sequence ID" value="TKR63437.1"/>
    <property type="molecule type" value="Genomic_DNA"/>
</dbReference>
<feature type="transmembrane region" description="Helical" evidence="1">
    <location>
        <begin position="76"/>
        <end position="97"/>
    </location>
</feature>
<dbReference type="AlphaFoldDB" id="A0A4U5M3V8"/>
<keyword evidence="1" id="KW-0472">Membrane</keyword>
<keyword evidence="1" id="KW-1133">Transmembrane helix</keyword>
<feature type="signal peptide" evidence="2">
    <location>
        <begin position="1"/>
        <end position="21"/>
    </location>
</feature>
<reference evidence="3 4" key="1">
    <citation type="journal article" date="2015" name="Genome Biol.">
        <title>Comparative genomics of Steinernema reveals deeply conserved gene regulatory networks.</title>
        <authorList>
            <person name="Dillman A.R."/>
            <person name="Macchietto M."/>
            <person name="Porter C.F."/>
            <person name="Rogers A."/>
            <person name="Williams B."/>
            <person name="Antoshechkin I."/>
            <person name="Lee M.M."/>
            <person name="Goodwin Z."/>
            <person name="Lu X."/>
            <person name="Lewis E.E."/>
            <person name="Goodrich-Blair H."/>
            <person name="Stock S.P."/>
            <person name="Adams B.J."/>
            <person name="Sternberg P.W."/>
            <person name="Mortazavi A."/>
        </authorList>
    </citation>
    <scope>NUCLEOTIDE SEQUENCE [LARGE SCALE GENOMIC DNA]</scope>
    <source>
        <strain evidence="3 4">ALL</strain>
    </source>
</reference>
<feature type="chain" id="PRO_5020600439" evidence="2">
    <location>
        <begin position="22"/>
        <end position="100"/>
    </location>
</feature>
<evidence type="ECO:0000313" key="4">
    <source>
        <dbReference type="Proteomes" id="UP000298663"/>
    </source>
</evidence>
<reference evidence="3 4" key="2">
    <citation type="journal article" date="2019" name="G3 (Bethesda)">
        <title>Hybrid Assembly of the Genome of the Entomopathogenic Nematode Steinernema carpocapsae Identifies the X-Chromosome.</title>
        <authorList>
            <person name="Serra L."/>
            <person name="Macchietto M."/>
            <person name="Macias-Munoz A."/>
            <person name="McGill C.J."/>
            <person name="Rodriguez I.M."/>
            <person name="Rodriguez B."/>
            <person name="Murad R."/>
            <person name="Mortazavi A."/>
        </authorList>
    </citation>
    <scope>NUCLEOTIDE SEQUENCE [LARGE SCALE GENOMIC DNA]</scope>
    <source>
        <strain evidence="3 4">ALL</strain>
    </source>
</reference>
<sequence>MSRFVLLGALSLAVLASVTLADNFFYASSCSTPTRSNLGNTLGGVGGDSCDSATWFRFYSCDGGCHYHVQPWISSIFALIVYLFISAVVGCVVRCICCCR</sequence>
<keyword evidence="4" id="KW-1185">Reference proteome</keyword>
<dbReference type="Proteomes" id="UP000298663">
    <property type="component" value="Unassembled WGS sequence"/>
</dbReference>
<protein>
    <submittedName>
        <fullName evidence="3">Uncharacterized protein</fullName>
    </submittedName>
</protein>
<proteinExistence type="predicted"/>
<accession>A0A4U5M3V8</accession>
<evidence type="ECO:0000256" key="2">
    <source>
        <dbReference type="SAM" id="SignalP"/>
    </source>
</evidence>
<comment type="caution">
    <text evidence="3">The sequence shown here is derived from an EMBL/GenBank/DDBJ whole genome shotgun (WGS) entry which is preliminary data.</text>
</comment>